<sequence length="202" mass="22744">MSKAGQVFNSKASQGPWRSRLLRTPDNVALIPWLRDRGSLTARIQARGRFAVRVLRQGFGLPTADEARLLGIEPGVRAWVREVALHCDEQCVVFAHTVLPYRPRGPLQLWLARLGSGSLGALLFSHPGFRRGKINYKRLDERHTLFASALGALQLEEVEAGRLWARRSHFRFGTQSVLVTEVFSPRMLQLRETNKKEAHAAS</sequence>
<evidence type="ECO:0000256" key="5">
    <source>
        <dbReference type="HAMAP-Rule" id="MF_01632"/>
    </source>
</evidence>
<gene>
    <name evidence="5" type="primary">ubiC</name>
    <name evidence="6" type="ORF">CRU78_06885</name>
</gene>
<keyword evidence="1 5" id="KW-0963">Cytoplasm</keyword>
<feature type="binding site" evidence="5">
    <location>
        <position position="181"/>
    </location>
    <ligand>
        <name>substrate</name>
    </ligand>
</feature>
<comment type="caution">
    <text evidence="5">Lacks conserved residue(s) required for the propagation of feature annotation.</text>
</comment>
<dbReference type="Pfam" id="PF04345">
    <property type="entry name" value="Chor_lyase"/>
    <property type="match status" value="1"/>
</dbReference>
<organism evidence="6 7">
    <name type="scientific">Candidatus Accumulibacter phosphatis</name>
    <dbReference type="NCBI Taxonomy" id="327160"/>
    <lineage>
        <taxon>Bacteria</taxon>
        <taxon>Pseudomonadati</taxon>
        <taxon>Pseudomonadota</taxon>
        <taxon>Betaproteobacteria</taxon>
        <taxon>Candidatus Accumulibacter</taxon>
    </lineage>
</organism>
<dbReference type="EMBL" id="PDHS01000148">
    <property type="protein sequence ID" value="MQM30269.1"/>
    <property type="molecule type" value="Genomic_DNA"/>
</dbReference>
<dbReference type="PANTHER" id="PTHR38683">
    <property type="entry name" value="CHORISMATE PYRUVATE-LYASE"/>
    <property type="match status" value="1"/>
</dbReference>
<feature type="binding site" evidence="5">
    <location>
        <position position="119"/>
    </location>
    <ligand>
        <name>substrate</name>
    </ligand>
</feature>
<dbReference type="Gene3D" id="3.40.1410.10">
    <property type="entry name" value="Chorismate lyase-like"/>
    <property type="match status" value="1"/>
</dbReference>
<evidence type="ECO:0000256" key="3">
    <source>
        <dbReference type="ARBA" id="ARBA00023239"/>
    </source>
</evidence>
<dbReference type="Proteomes" id="UP000342300">
    <property type="component" value="Unassembled WGS sequence"/>
</dbReference>
<keyword evidence="3 5" id="KW-0456">Lyase</keyword>
<name>A0A6A7RSH4_9PROT</name>
<evidence type="ECO:0000313" key="7">
    <source>
        <dbReference type="Proteomes" id="UP000342300"/>
    </source>
</evidence>
<dbReference type="GO" id="GO:0042866">
    <property type="term" value="P:pyruvate biosynthetic process"/>
    <property type="evidence" value="ECO:0007669"/>
    <property type="project" value="UniProtKB-UniRule"/>
</dbReference>
<dbReference type="HAMAP" id="MF_01632">
    <property type="entry name" value="UbiC"/>
    <property type="match status" value="1"/>
</dbReference>
<evidence type="ECO:0000256" key="1">
    <source>
        <dbReference type="ARBA" id="ARBA00022490"/>
    </source>
</evidence>
<comment type="function">
    <text evidence="5">Removes the pyruvyl group from chorismate, with concomitant aromatization of the ring, to provide 4-hydroxybenzoate (4HB) for the ubiquinone pathway.</text>
</comment>
<keyword evidence="4 5" id="KW-0670">Pyruvate</keyword>
<dbReference type="AlphaFoldDB" id="A0A6A7RSH4"/>
<comment type="catalytic activity">
    <reaction evidence="5">
        <text>chorismate = 4-hydroxybenzoate + pyruvate</text>
        <dbReference type="Rhea" id="RHEA:16505"/>
        <dbReference type="ChEBI" id="CHEBI:15361"/>
        <dbReference type="ChEBI" id="CHEBI:17879"/>
        <dbReference type="ChEBI" id="CHEBI:29748"/>
        <dbReference type="EC" id="4.1.3.40"/>
    </reaction>
</comment>
<dbReference type="InterPro" id="IPR028978">
    <property type="entry name" value="Chorismate_lyase_/UTRA_dom_sf"/>
</dbReference>
<proteinExistence type="inferred from homology"/>
<comment type="similarity">
    <text evidence="5">Belongs to the UbiC family.</text>
</comment>
<dbReference type="EC" id="4.1.3.40" evidence="5"/>
<protein>
    <recommendedName>
        <fullName evidence="5">Probable chorismate pyruvate-lyase</fullName>
        <shortName evidence="5">CL</shortName>
        <shortName evidence="5">CPL</shortName>
        <ecNumber evidence="5">4.1.3.40</ecNumber>
    </recommendedName>
</protein>
<feature type="binding site" evidence="5">
    <location>
        <position position="81"/>
    </location>
    <ligand>
        <name>substrate</name>
    </ligand>
</feature>
<dbReference type="GO" id="GO:0008813">
    <property type="term" value="F:chorismate lyase activity"/>
    <property type="evidence" value="ECO:0007669"/>
    <property type="project" value="UniProtKB-UniRule"/>
</dbReference>
<dbReference type="GO" id="GO:0006744">
    <property type="term" value="P:ubiquinone biosynthetic process"/>
    <property type="evidence" value="ECO:0007669"/>
    <property type="project" value="UniProtKB-UniRule"/>
</dbReference>
<comment type="pathway">
    <text evidence="5">Cofactor biosynthesis; ubiquinone biosynthesis.</text>
</comment>
<dbReference type="InterPro" id="IPR007440">
    <property type="entry name" value="Chorismate--pyruvate_lyase"/>
</dbReference>
<comment type="subcellular location">
    <subcellularLocation>
        <location evidence="5">Cytoplasm</location>
    </subcellularLocation>
</comment>
<evidence type="ECO:0000256" key="2">
    <source>
        <dbReference type="ARBA" id="ARBA00022688"/>
    </source>
</evidence>
<dbReference type="UniPathway" id="UPA00232"/>
<comment type="caution">
    <text evidence="6">The sequence shown here is derived from an EMBL/GenBank/DDBJ whole genome shotgun (WGS) entry which is preliminary data.</text>
</comment>
<dbReference type="PANTHER" id="PTHR38683:SF1">
    <property type="entry name" value="CHORISMATE PYRUVATE-LYASE"/>
    <property type="match status" value="1"/>
</dbReference>
<dbReference type="GO" id="GO:0005829">
    <property type="term" value="C:cytosol"/>
    <property type="evidence" value="ECO:0007669"/>
    <property type="project" value="TreeGrafter"/>
</dbReference>
<reference evidence="6 7" key="1">
    <citation type="submission" date="2017-09" db="EMBL/GenBank/DDBJ databases">
        <title>Metagenomic Analysis Reveals Denitrifying Candidatus Accumulibacter and Flanking Population as a Source of N2O.</title>
        <authorList>
            <person name="Gao H."/>
            <person name="Mao Y."/>
            <person name="Zhao X."/>
            <person name="Liu W.-T."/>
            <person name="Zhang T."/>
            <person name="Wells G."/>
        </authorList>
    </citation>
    <scope>NUCLEOTIDE SEQUENCE [LARGE SCALE GENOMIC DNA]</scope>
    <source>
        <strain evidence="6">CANDO_2_IC</strain>
    </source>
</reference>
<evidence type="ECO:0000256" key="4">
    <source>
        <dbReference type="ARBA" id="ARBA00023317"/>
    </source>
</evidence>
<evidence type="ECO:0000313" key="6">
    <source>
        <dbReference type="EMBL" id="MQM30269.1"/>
    </source>
</evidence>
<accession>A0A6A7RSH4</accession>
<keyword evidence="2 5" id="KW-0831">Ubiquinone biosynthesis</keyword>
<dbReference type="SUPFAM" id="SSF64288">
    <property type="entry name" value="Chorismate lyase-like"/>
    <property type="match status" value="1"/>
</dbReference>